<organism evidence="1 2">
    <name type="scientific">Caerostris extrusa</name>
    <name type="common">Bark spider</name>
    <name type="synonym">Caerostris bankana</name>
    <dbReference type="NCBI Taxonomy" id="172846"/>
    <lineage>
        <taxon>Eukaryota</taxon>
        <taxon>Metazoa</taxon>
        <taxon>Ecdysozoa</taxon>
        <taxon>Arthropoda</taxon>
        <taxon>Chelicerata</taxon>
        <taxon>Arachnida</taxon>
        <taxon>Araneae</taxon>
        <taxon>Araneomorphae</taxon>
        <taxon>Entelegynae</taxon>
        <taxon>Araneoidea</taxon>
        <taxon>Araneidae</taxon>
        <taxon>Caerostris</taxon>
    </lineage>
</organism>
<dbReference type="EMBL" id="BPLR01000363">
    <property type="protein sequence ID" value="GIY94179.1"/>
    <property type="molecule type" value="Genomic_DNA"/>
</dbReference>
<evidence type="ECO:0000313" key="2">
    <source>
        <dbReference type="Proteomes" id="UP001054945"/>
    </source>
</evidence>
<protein>
    <submittedName>
        <fullName evidence="1">Uncharacterized protein</fullName>
    </submittedName>
</protein>
<comment type="caution">
    <text evidence="1">The sequence shown here is derived from an EMBL/GenBank/DDBJ whole genome shotgun (WGS) entry which is preliminary data.</text>
</comment>
<name>A0AAV4XHP0_CAEEX</name>
<accession>A0AAV4XHP0</accession>
<evidence type="ECO:0000313" key="1">
    <source>
        <dbReference type="EMBL" id="GIY94179.1"/>
    </source>
</evidence>
<reference evidence="1 2" key="1">
    <citation type="submission" date="2021-06" db="EMBL/GenBank/DDBJ databases">
        <title>Caerostris extrusa draft genome.</title>
        <authorList>
            <person name="Kono N."/>
            <person name="Arakawa K."/>
        </authorList>
    </citation>
    <scope>NUCLEOTIDE SEQUENCE [LARGE SCALE GENOMIC DNA]</scope>
</reference>
<keyword evidence="2" id="KW-1185">Reference proteome</keyword>
<dbReference type="AlphaFoldDB" id="A0AAV4XHP0"/>
<dbReference type="Proteomes" id="UP001054945">
    <property type="component" value="Unassembled WGS sequence"/>
</dbReference>
<sequence length="129" mass="14682">MDFRPFEKTDLPNATTSNKKLHAFEDIQSHVNTPERLILGPSKDTPIQSCSLMCLMAALKSLSKRSKLHNHLGLNETDEEIVSSHIHSETGHLQYHFHHLGPLDMRVPLENVRKHPRGLSILFLRLSVC</sequence>
<proteinExistence type="predicted"/>
<gene>
    <name evidence="1" type="ORF">CEXT_647491</name>
</gene>